<feature type="transmembrane region" description="Helical" evidence="7">
    <location>
        <begin position="46"/>
        <end position="69"/>
    </location>
</feature>
<evidence type="ECO:0000313" key="11">
    <source>
        <dbReference type="Proteomes" id="UP000641646"/>
    </source>
</evidence>
<keyword evidence="4" id="KW-0067">ATP-binding</keyword>
<evidence type="ECO:0000256" key="3">
    <source>
        <dbReference type="ARBA" id="ARBA00022741"/>
    </source>
</evidence>
<feature type="domain" description="ABC transporter" evidence="8">
    <location>
        <begin position="325"/>
        <end position="539"/>
    </location>
</feature>
<keyword evidence="5 7" id="KW-1133">Transmembrane helix</keyword>
<feature type="transmembrane region" description="Helical" evidence="7">
    <location>
        <begin position="118"/>
        <end position="138"/>
    </location>
</feature>
<evidence type="ECO:0000259" key="9">
    <source>
        <dbReference type="PROSITE" id="PS50929"/>
    </source>
</evidence>
<keyword evidence="3" id="KW-0547">Nucleotide-binding</keyword>
<keyword evidence="11" id="KW-1185">Reference proteome</keyword>
<protein>
    <submittedName>
        <fullName evidence="10">Cyclic peptide export ABC transporter</fullName>
    </submittedName>
</protein>
<dbReference type="NCBIfam" id="TIGR01194">
    <property type="entry name" value="cyc_pep_trnsptr"/>
    <property type="match status" value="1"/>
</dbReference>
<dbReference type="InterPro" id="IPR011527">
    <property type="entry name" value="ABC1_TM_dom"/>
</dbReference>
<keyword evidence="2 7" id="KW-0812">Transmembrane</keyword>
<evidence type="ECO:0000256" key="1">
    <source>
        <dbReference type="ARBA" id="ARBA00004651"/>
    </source>
</evidence>
<dbReference type="GO" id="GO:0140359">
    <property type="term" value="F:ABC-type transporter activity"/>
    <property type="evidence" value="ECO:0007669"/>
    <property type="project" value="InterPro"/>
</dbReference>
<dbReference type="Pfam" id="PF00664">
    <property type="entry name" value="ABC_membrane"/>
    <property type="match status" value="1"/>
</dbReference>
<dbReference type="PROSITE" id="PS00211">
    <property type="entry name" value="ABC_TRANSPORTER_1"/>
    <property type="match status" value="1"/>
</dbReference>
<evidence type="ECO:0000256" key="7">
    <source>
        <dbReference type="SAM" id="Phobius"/>
    </source>
</evidence>
<dbReference type="GO" id="GO:0005524">
    <property type="term" value="F:ATP binding"/>
    <property type="evidence" value="ECO:0007669"/>
    <property type="project" value="UniProtKB-KW"/>
</dbReference>
<proteinExistence type="predicted"/>
<feature type="domain" description="ABC transmembrane type-1" evidence="9">
    <location>
        <begin position="14"/>
        <end position="287"/>
    </location>
</feature>
<dbReference type="PANTHER" id="PTHR24221">
    <property type="entry name" value="ATP-BINDING CASSETTE SUB-FAMILY B"/>
    <property type="match status" value="1"/>
</dbReference>
<gene>
    <name evidence="10" type="ORF">H6G03_07300</name>
</gene>
<name>A0A926ZFQ0_9CYAN</name>
<dbReference type="PANTHER" id="PTHR24221:SF654">
    <property type="entry name" value="ATP-BINDING CASSETTE SUB-FAMILY B MEMBER 6"/>
    <property type="match status" value="1"/>
</dbReference>
<dbReference type="Gene3D" id="3.40.50.300">
    <property type="entry name" value="P-loop containing nucleotide triphosphate hydrolases"/>
    <property type="match status" value="1"/>
</dbReference>
<dbReference type="CDD" id="cd03228">
    <property type="entry name" value="ABCC_MRP_Like"/>
    <property type="match status" value="1"/>
</dbReference>
<dbReference type="RefSeq" id="WP_190463591.1">
    <property type="nucleotide sequence ID" value="NZ_JACJPW010000013.1"/>
</dbReference>
<reference evidence="10" key="2">
    <citation type="submission" date="2020-08" db="EMBL/GenBank/DDBJ databases">
        <authorList>
            <person name="Chen M."/>
            <person name="Teng W."/>
            <person name="Zhao L."/>
            <person name="Hu C."/>
            <person name="Zhou Y."/>
            <person name="Han B."/>
            <person name="Song L."/>
            <person name="Shu W."/>
        </authorList>
    </citation>
    <scope>NUCLEOTIDE SEQUENCE</scope>
    <source>
        <strain evidence="10">FACHB-1375</strain>
    </source>
</reference>
<dbReference type="Proteomes" id="UP000641646">
    <property type="component" value="Unassembled WGS sequence"/>
</dbReference>
<evidence type="ECO:0000256" key="6">
    <source>
        <dbReference type="ARBA" id="ARBA00023136"/>
    </source>
</evidence>
<evidence type="ECO:0000313" key="10">
    <source>
        <dbReference type="EMBL" id="MBD2180909.1"/>
    </source>
</evidence>
<evidence type="ECO:0000256" key="4">
    <source>
        <dbReference type="ARBA" id="ARBA00022840"/>
    </source>
</evidence>
<dbReference type="GO" id="GO:1904680">
    <property type="term" value="F:peptide transmembrane transporter activity"/>
    <property type="evidence" value="ECO:0007669"/>
    <property type="project" value="InterPro"/>
</dbReference>
<dbReference type="InterPro" id="IPR027417">
    <property type="entry name" value="P-loop_NTPase"/>
</dbReference>
<dbReference type="InterPro" id="IPR039421">
    <property type="entry name" value="Type_1_exporter"/>
</dbReference>
<evidence type="ECO:0000256" key="2">
    <source>
        <dbReference type="ARBA" id="ARBA00022692"/>
    </source>
</evidence>
<evidence type="ECO:0000259" key="8">
    <source>
        <dbReference type="PROSITE" id="PS50893"/>
    </source>
</evidence>
<dbReference type="GO" id="GO:0016887">
    <property type="term" value="F:ATP hydrolysis activity"/>
    <property type="evidence" value="ECO:0007669"/>
    <property type="project" value="InterPro"/>
</dbReference>
<sequence length="540" mass="60825">MNVIYLLIRSSWRLVAIAVFTGLLSGACSARLIATINSTVSGDRTQIWSFAALALVVLVAGIISQLLLIRLSQGVIFDLQIRLSRRILSASLRHLEQLGAPRLLATLTEDVQALSNTVFVIPFLCIDFAIVVGCAIYLGWLDWVALLLMLIFIFAAIVSVKFLLKKATYFFTLAREEQDRLFKQFRAITEGIKELKLNQQRRQAFLTNELQPAAGTVRDYKVVSLTILSVASNGGQILFFIAIGLLLFVIPRLTAVSNPVLSGYILTLTYLMGPVKNIMDMLPNLSRASVALRKIETLGLSLAAESESISESIVQNDLNQSWQHLELVGVTHAYRGGEKEEHNFIFGPIDLAFQPGELVFLVGGNGSGKSTLAKLITGLYIPEEGEIRIDGKPITNHNREWYRQLFSVIFYDFYLFDTLLGLSNTELEIQVIDYLKKLQIDHKVQVKDGVLSTTALSQGQRKRLALLTAYLEDRPIYLFDEWASDQDPVFKEIFYTQLLPELKNRGKTVLVISHDDRYFYQGDRIIKLDYGKLQYDKHLH</sequence>
<dbReference type="AlphaFoldDB" id="A0A926ZFQ0"/>
<dbReference type="InterPro" id="IPR017871">
    <property type="entry name" value="ABC_transporter-like_CS"/>
</dbReference>
<dbReference type="PROSITE" id="PS50893">
    <property type="entry name" value="ABC_TRANSPORTER_2"/>
    <property type="match status" value="1"/>
</dbReference>
<accession>A0A926ZFQ0</accession>
<keyword evidence="6 7" id="KW-0472">Membrane</keyword>
<dbReference type="Gene3D" id="1.20.1560.10">
    <property type="entry name" value="ABC transporter type 1, transmembrane domain"/>
    <property type="match status" value="1"/>
</dbReference>
<comment type="subcellular location">
    <subcellularLocation>
        <location evidence="1">Cell membrane</location>
        <topology evidence="1">Multi-pass membrane protein</topology>
    </subcellularLocation>
</comment>
<dbReference type="PROSITE" id="PS50929">
    <property type="entry name" value="ABC_TM1F"/>
    <property type="match status" value="1"/>
</dbReference>
<dbReference type="SUPFAM" id="SSF90123">
    <property type="entry name" value="ABC transporter transmembrane region"/>
    <property type="match status" value="1"/>
</dbReference>
<comment type="caution">
    <text evidence="10">The sequence shown here is derived from an EMBL/GenBank/DDBJ whole genome shotgun (WGS) entry which is preliminary data.</text>
</comment>
<dbReference type="GO" id="GO:0005886">
    <property type="term" value="C:plasma membrane"/>
    <property type="evidence" value="ECO:0007669"/>
    <property type="project" value="UniProtKB-SubCell"/>
</dbReference>
<dbReference type="GO" id="GO:0015833">
    <property type="term" value="P:peptide transport"/>
    <property type="evidence" value="ECO:0007669"/>
    <property type="project" value="InterPro"/>
</dbReference>
<reference evidence="10" key="1">
    <citation type="journal article" date="2015" name="ISME J.">
        <title>Draft Genome Sequence of Streptomyces incarnatus NRRL8089, which Produces the Nucleoside Antibiotic Sinefungin.</title>
        <authorList>
            <person name="Oshima K."/>
            <person name="Hattori M."/>
            <person name="Shimizu H."/>
            <person name="Fukuda K."/>
            <person name="Nemoto M."/>
            <person name="Inagaki K."/>
            <person name="Tamura T."/>
        </authorList>
    </citation>
    <scope>NUCLEOTIDE SEQUENCE</scope>
    <source>
        <strain evidence="10">FACHB-1375</strain>
    </source>
</reference>
<dbReference type="EMBL" id="JACJPW010000013">
    <property type="protein sequence ID" value="MBD2180909.1"/>
    <property type="molecule type" value="Genomic_DNA"/>
</dbReference>
<dbReference type="Pfam" id="PF00005">
    <property type="entry name" value="ABC_tran"/>
    <property type="match status" value="1"/>
</dbReference>
<evidence type="ECO:0000256" key="5">
    <source>
        <dbReference type="ARBA" id="ARBA00022989"/>
    </source>
</evidence>
<feature type="transmembrane region" description="Helical" evidence="7">
    <location>
        <begin position="144"/>
        <end position="164"/>
    </location>
</feature>
<dbReference type="InterPro" id="IPR005898">
    <property type="entry name" value="Cyc_pep_transpt_SyrD/YojI"/>
</dbReference>
<dbReference type="InterPro" id="IPR036640">
    <property type="entry name" value="ABC1_TM_sf"/>
</dbReference>
<feature type="transmembrane region" description="Helical" evidence="7">
    <location>
        <begin position="237"/>
        <end position="255"/>
    </location>
</feature>
<dbReference type="GO" id="GO:0034040">
    <property type="term" value="F:ATPase-coupled lipid transmembrane transporter activity"/>
    <property type="evidence" value="ECO:0007669"/>
    <property type="project" value="TreeGrafter"/>
</dbReference>
<dbReference type="SMART" id="SM00382">
    <property type="entry name" value="AAA"/>
    <property type="match status" value="1"/>
</dbReference>
<organism evidence="10 11">
    <name type="scientific">Aerosakkonema funiforme FACHB-1375</name>
    <dbReference type="NCBI Taxonomy" id="2949571"/>
    <lineage>
        <taxon>Bacteria</taxon>
        <taxon>Bacillati</taxon>
        <taxon>Cyanobacteriota</taxon>
        <taxon>Cyanophyceae</taxon>
        <taxon>Oscillatoriophycideae</taxon>
        <taxon>Aerosakkonematales</taxon>
        <taxon>Aerosakkonemataceae</taxon>
        <taxon>Aerosakkonema</taxon>
    </lineage>
</organism>
<dbReference type="SUPFAM" id="SSF52540">
    <property type="entry name" value="P-loop containing nucleoside triphosphate hydrolases"/>
    <property type="match status" value="1"/>
</dbReference>
<dbReference type="InterPro" id="IPR003593">
    <property type="entry name" value="AAA+_ATPase"/>
</dbReference>
<dbReference type="InterPro" id="IPR003439">
    <property type="entry name" value="ABC_transporter-like_ATP-bd"/>
</dbReference>